<dbReference type="Pfam" id="PF01546">
    <property type="entry name" value="Peptidase_M20"/>
    <property type="match status" value="1"/>
</dbReference>
<comment type="caution">
    <text evidence="13">The sequence shown here is derived from an EMBL/GenBank/DDBJ whole genome shotgun (WGS) entry which is preliminary data.</text>
</comment>
<dbReference type="PANTHER" id="PTHR42994:SF1">
    <property type="entry name" value="PEPTIDASE T"/>
    <property type="match status" value="1"/>
</dbReference>
<keyword evidence="4" id="KW-0645">Protease</keyword>
<dbReference type="PIRSF" id="PIRSF037215">
    <property type="entry name" value="Peptidase_M20B"/>
    <property type="match status" value="1"/>
</dbReference>
<evidence type="ECO:0000256" key="7">
    <source>
        <dbReference type="ARBA" id="ARBA00022833"/>
    </source>
</evidence>
<keyword evidence="6" id="KW-0378">Hydrolase</keyword>
<keyword evidence="3" id="KW-0031">Aminopeptidase</keyword>
<dbReference type="SUPFAM" id="SSF53187">
    <property type="entry name" value="Zn-dependent exopeptidases"/>
    <property type="match status" value="1"/>
</dbReference>
<evidence type="ECO:0000256" key="11">
    <source>
        <dbReference type="PIRSR" id="PIRSR037215-2"/>
    </source>
</evidence>
<feature type="binding site" evidence="11">
    <location>
        <position position="98"/>
    </location>
    <ligand>
        <name>Zn(2+)</name>
        <dbReference type="ChEBI" id="CHEBI:29105"/>
        <label>1</label>
    </ligand>
</feature>
<feature type="binding site" evidence="11">
    <location>
        <position position="158"/>
    </location>
    <ligand>
        <name>Zn(2+)</name>
        <dbReference type="ChEBI" id="CHEBI:29105"/>
        <label>1</label>
    </ligand>
</feature>
<name>A0A0R1EYI6_LACZE</name>
<evidence type="ECO:0000256" key="8">
    <source>
        <dbReference type="ARBA" id="ARBA00023049"/>
    </source>
</evidence>
<evidence type="ECO:0000256" key="9">
    <source>
        <dbReference type="NCBIfam" id="TIGR01882"/>
    </source>
</evidence>
<reference evidence="13 14" key="1">
    <citation type="journal article" date="2015" name="Genome Announc.">
        <title>Expanding the biotechnology potential of lactobacilli through comparative genomics of 213 strains and associated genera.</title>
        <authorList>
            <person name="Sun Z."/>
            <person name="Harris H.M."/>
            <person name="McCann A."/>
            <person name="Guo C."/>
            <person name="Argimon S."/>
            <person name="Zhang W."/>
            <person name="Yang X."/>
            <person name="Jeffery I.B."/>
            <person name="Cooney J.C."/>
            <person name="Kagawa T.F."/>
            <person name="Liu W."/>
            <person name="Song Y."/>
            <person name="Salvetti E."/>
            <person name="Wrobel A."/>
            <person name="Rasinkangas P."/>
            <person name="Parkhill J."/>
            <person name="Rea M.C."/>
            <person name="O'Sullivan O."/>
            <person name="Ritari J."/>
            <person name="Douillard F.P."/>
            <person name="Paul Ross R."/>
            <person name="Yang R."/>
            <person name="Briner A.E."/>
            <person name="Felis G.E."/>
            <person name="de Vos W.M."/>
            <person name="Barrangou R."/>
            <person name="Klaenhammer T.R."/>
            <person name="Caufield P.W."/>
            <person name="Cui Y."/>
            <person name="Zhang H."/>
            <person name="O'Toole P.W."/>
        </authorList>
    </citation>
    <scope>NUCLEOTIDE SEQUENCE [LARGE SCALE GENOMIC DNA]</scope>
    <source>
        <strain evidence="13 14">DSM 20178</strain>
    </source>
</reference>
<comment type="catalytic activity">
    <reaction evidence="1">
        <text>Release of the N-terminal residue from a tripeptide.</text>
        <dbReference type="EC" id="3.4.11.4"/>
    </reaction>
</comment>
<gene>
    <name evidence="13" type="ORF">FD51_GL002780</name>
</gene>
<dbReference type="InterPro" id="IPR002933">
    <property type="entry name" value="Peptidase_M20"/>
</dbReference>
<dbReference type="EC" id="3.4.11.4" evidence="9"/>
<comment type="similarity">
    <text evidence="2">Belongs to the peptidase M20B family.</text>
</comment>
<dbReference type="PATRIC" id="fig|1423816.3.peg.2893"/>
<dbReference type="GO" id="GO:0006518">
    <property type="term" value="P:peptide metabolic process"/>
    <property type="evidence" value="ECO:0007669"/>
    <property type="project" value="InterPro"/>
</dbReference>
<evidence type="ECO:0000256" key="1">
    <source>
        <dbReference type="ARBA" id="ARBA00000870"/>
    </source>
</evidence>
<feature type="binding site" evidence="11">
    <location>
        <position position="193"/>
    </location>
    <ligand>
        <name>Zn(2+)</name>
        <dbReference type="ChEBI" id="CHEBI:29105"/>
        <label>2</label>
    </ligand>
</feature>
<dbReference type="GO" id="GO:0005829">
    <property type="term" value="C:cytosol"/>
    <property type="evidence" value="ECO:0007669"/>
    <property type="project" value="TreeGrafter"/>
</dbReference>
<dbReference type="NCBIfam" id="NF003976">
    <property type="entry name" value="PRK05469.1"/>
    <property type="match status" value="1"/>
</dbReference>
<accession>A0A0R1EYI6</accession>
<evidence type="ECO:0000256" key="10">
    <source>
        <dbReference type="PIRSR" id="PIRSR037215-1"/>
    </source>
</evidence>
<feature type="binding site" evidence="11">
    <location>
        <position position="397"/>
    </location>
    <ligand>
        <name>Zn(2+)</name>
        <dbReference type="ChEBI" id="CHEBI:29105"/>
        <label>2</label>
    </ligand>
</feature>
<dbReference type="GO" id="GO:0008270">
    <property type="term" value="F:zinc ion binding"/>
    <property type="evidence" value="ECO:0007669"/>
    <property type="project" value="InterPro"/>
</dbReference>
<dbReference type="Gene3D" id="3.30.70.360">
    <property type="match status" value="1"/>
</dbReference>
<dbReference type="InterPro" id="IPR011650">
    <property type="entry name" value="Peptidase_M20_dimer"/>
</dbReference>
<dbReference type="NCBIfam" id="NF009920">
    <property type="entry name" value="PRK13381.1"/>
    <property type="match status" value="1"/>
</dbReference>
<dbReference type="Pfam" id="PF07687">
    <property type="entry name" value="M20_dimer"/>
    <property type="match status" value="1"/>
</dbReference>
<dbReference type="Gene3D" id="3.40.630.10">
    <property type="entry name" value="Zn peptidases"/>
    <property type="match status" value="1"/>
</dbReference>
<comment type="cofactor">
    <cofactor evidence="11">
        <name>Zn(2+)</name>
        <dbReference type="ChEBI" id="CHEBI:29105"/>
    </cofactor>
    <text evidence="11">Binds 2 Zn(2+) ions per subunit.</text>
</comment>
<evidence type="ECO:0000256" key="6">
    <source>
        <dbReference type="ARBA" id="ARBA00022801"/>
    </source>
</evidence>
<keyword evidence="5 11" id="KW-0479">Metal-binding</keyword>
<organism evidence="13 14">
    <name type="scientific">Lacticaseibacillus zeae DSM 20178 = KCTC 3804</name>
    <dbReference type="NCBI Taxonomy" id="1423816"/>
    <lineage>
        <taxon>Bacteria</taxon>
        <taxon>Bacillati</taxon>
        <taxon>Bacillota</taxon>
        <taxon>Bacilli</taxon>
        <taxon>Lactobacillales</taxon>
        <taxon>Lactobacillaceae</taxon>
        <taxon>Lacticaseibacillus</taxon>
    </lineage>
</organism>
<dbReference type="AlphaFoldDB" id="A0A0R1EYI6"/>
<dbReference type="PROSITE" id="PS00759">
    <property type="entry name" value="ARGE_DAPE_CPG2_2"/>
    <property type="match status" value="1"/>
</dbReference>
<dbReference type="PANTHER" id="PTHR42994">
    <property type="entry name" value="PEPTIDASE T"/>
    <property type="match status" value="1"/>
</dbReference>
<evidence type="ECO:0000256" key="5">
    <source>
        <dbReference type="ARBA" id="ARBA00022723"/>
    </source>
</evidence>
<dbReference type="NCBIfam" id="TIGR01882">
    <property type="entry name" value="peptidase-T"/>
    <property type="match status" value="1"/>
</dbReference>
<dbReference type="GO" id="GO:0008237">
    <property type="term" value="F:metallopeptidase activity"/>
    <property type="evidence" value="ECO:0007669"/>
    <property type="project" value="UniProtKB-KW"/>
</dbReference>
<dbReference type="CDD" id="cd03892">
    <property type="entry name" value="M20_peptT"/>
    <property type="match status" value="1"/>
</dbReference>
<evidence type="ECO:0000259" key="12">
    <source>
        <dbReference type="Pfam" id="PF07687"/>
    </source>
</evidence>
<dbReference type="GO" id="GO:0006508">
    <property type="term" value="P:proteolysis"/>
    <property type="evidence" value="ECO:0007669"/>
    <property type="project" value="UniProtKB-UniRule"/>
</dbReference>
<dbReference type="Proteomes" id="UP000051984">
    <property type="component" value="Unassembled WGS sequence"/>
</dbReference>
<evidence type="ECO:0000313" key="13">
    <source>
        <dbReference type="EMBL" id="KRK12433.1"/>
    </source>
</evidence>
<evidence type="ECO:0000256" key="3">
    <source>
        <dbReference type="ARBA" id="ARBA00022438"/>
    </source>
</evidence>
<feature type="active site" description="Proton acceptor" evidence="10">
    <location>
        <position position="192"/>
    </location>
</feature>
<dbReference type="InterPro" id="IPR001261">
    <property type="entry name" value="ArgE/DapE_CS"/>
</dbReference>
<dbReference type="GO" id="GO:0045148">
    <property type="term" value="F:tripeptide aminopeptidase activity"/>
    <property type="evidence" value="ECO:0007669"/>
    <property type="project" value="UniProtKB-UniRule"/>
</dbReference>
<evidence type="ECO:0000256" key="2">
    <source>
        <dbReference type="ARBA" id="ARBA00009692"/>
    </source>
</evidence>
<evidence type="ECO:0000313" key="14">
    <source>
        <dbReference type="Proteomes" id="UP000051984"/>
    </source>
</evidence>
<sequence>MLIFFSSKRQGFSLTIDLDLAQIQADFIRYAKINTRSYPGRDTTPSTPGQTKLAKLLVQQLQDLGLQDVSLNDKNAFVTATLPANTDKPVKSFGIIAHLDTADYNAENVQPQVHPHYDGSPIEFANGLQLTVEQFPALKQYFGQTLITGDGTTLLGVDDKAGIAGAVATARYLLAHPEIKHGLIKFGFGPDEEIGVGADKFDAKGFATDFAYTLDNGDPGQIEYETFNAAQATVTIEGTSVHPGEAKGLMVNANTLGRQLDAALPAFDRPEFSAGHEGYFLLLKFHGEISEAQLTYIIRDFDHQQFEARKAYFQKVVDELNAQFDQPRLKVTMYDQYYNMADIINKDPYPLRLAEAGIKAAGLTPKTVPFRGGTDGSKITYQGIPTPNLFNGGINFHGPYEVVSTEAMGKIAETLIHMAQLNADGTVA</sequence>
<feature type="binding site" evidence="11">
    <location>
        <position position="215"/>
    </location>
    <ligand>
        <name>Zn(2+)</name>
        <dbReference type="ChEBI" id="CHEBI:29105"/>
        <label>1</label>
    </ligand>
</feature>
<dbReference type="eggNOG" id="COG2195">
    <property type="taxonomic scope" value="Bacteria"/>
</dbReference>
<protein>
    <recommendedName>
        <fullName evidence="9">Peptidase T</fullName>
        <ecNumber evidence="9">3.4.11.4</ecNumber>
    </recommendedName>
</protein>
<feature type="binding site" evidence="11">
    <location>
        <position position="158"/>
    </location>
    <ligand>
        <name>Zn(2+)</name>
        <dbReference type="ChEBI" id="CHEBI:29105"/>
        <label>2</label>
    </ligand>
</feature>
<feature type="domain" description="Peptidase M20 dimerisation" evidence="12">
    <location>
        <begin position="224"/>
        <end position="323"/>
    </location>
</feature>
<dbReference type="InterPro" id="IPR036264">
    <property type="entry name" value="Bact_exopeptidase_dim_dom"/>
</dbReference>
<proteinExistence type="inferred from homology"/>
<dbReference type="InterPro" id="IPR010161">
    <property type="entry name" value="Peptidase_M20B"/>
</dbReference>
<evidence type="ECO:0000256" key="4">
    <source>
        <dbReference type="ARBA" id="ARBA00022670"/>
    </source>
</evidence>
<feature type="active site" evidence="10">
    <location>
        <position position="100"/>
    </location>
</feature>
<dbReference type="SUPFAM" id="SSF55031">
    <property type="entry name" value="Bacterial exopeptidase dimerisation domain"/>
    <property type="match status" value="1"/>
</dbReference>
<keyword evidence="7 11" id="KW-0862">Zinc</keyword>
<dbReference type="EMBL" id="AZCT01000007">
    <property type="protein sequence ID" value="KRK12433.1"/>
    <property type="molecule type" value="Genomic_DNA"/>
</dbReference>
<keyword evidence="8" id="KW-0482">Metalloprotease</keyword>